<keyword evidence="3" id="KW-0813">Transport</keyword>
<accession>A0ABQ0ATM1</accession>
<dbReference type="CDD" id="cd13603">
    <property type="entry name" value="PBP2_TRAP_Siap_TeaA_like"/>
    <property type="match status" value="1"/>
</dbReference>
<keyword evidence="4 5" id="KW-0732">Signal</keyword>
<organism evidence="6 7">
    <name type="scientific">Enterocloster alcoholdehydrogenati</name>
    <dbReference type="NCBI Taxonomy" id="2547410"/>
    <lineage>
        <taxon>Bacteria</taxon>
        <taxon>Bacillati</taxon>
        <taxon>Bacillota</taxon>
        <taxon>Clostridia</taxon>
        <taxon>Lachnospirales</taxon>
        <taxon>Lachnospiraceae</taxon>
        <taxon>Enterocloster</taxon>
    </lineage>
</organism>
<dbReference type="PANTHER" id="PTHR33376:SF4">
    <property type="entry name" value="SIALIC ACID-BINDING PERIPLASMIC PROTEIN SIAP"/>
    <property type="match status" value="1"/>
</dbReference>
<name>A0ABQ0ATM1_9FIRM</name>
<evidence type="ECO:0000313" key="6">
    <source>
        <dbReference type="EMBL" id="GAA6267386.1"/>
    </source>
</evidence>
<proteinExistence type="inferred from homology"/>
<reference evidence="6 7" key="1">
    <citation type="submission" date="2024-04" db="EMBL/GenBank/DDBJ databases">
        <title>Defined microbial consortia suppress multidrug-resistant proinflammatory Enterobacteriaceae via ecological control.</title>
        <authorList>
            <person name="Furuichi M."/>
            <person name="Kawaguchi T."/>
            <person name="Pust M."/>
            <person name="Yasuma K."/>
            <person name="Plichta D."/>
            <person name="Hasegawa N."/>
            <person name="Ohya T."/>
            <person name="Bhattarai S."/>
            <person name="Sasajima S."/>
            <person name="Aoto Y."/>
            <person name="Tuganbaev T."/>
            <person name="Yaginuma M."/>
            <person name="Ueda M."/>
            <person name="Okahashi N."/>
            <person name="Amafuji K."/>
            <person name="Kiridooshi Y."/>
            <person name="Sugita K."/>
            <person name="Strazar M."/>
            <person name="Skelly A."/>
            <person name="Suda W."/>
            <person name="Hattori M."/>
            <person name="Nakamoto N."/>
            <person name="Caballero S."/>
            <person name="Norman J."/>
            <person name="Olle B."/>
            <person name="Tanoue T."/>
            <person name="Arita M."/>
            <person name="Bucci V."/>
            <person name="Atarashi K."/>
            <person name="Xavier R."/>
            <person name="Honda K."/>
        </authorList>
    </citation>
    <scope>NUCLEOTIDE SEQUENCE [LARGE SCALE GENOMIC DNA]</scope>
    <source>
        <strain evidence="7">f13</strain>
    </source>
</reference>
<comment type="subcellular location">
    <subcellularLocation>
        <location evidence="1">Cell envelope</location>
    </subcellularLocation>
</comment>
<dbReference type="PROSITE" id="PS51257">
    <property type="entry name" value="PROKAR_LIPOPROTEIN"/>
    <property type="match status" value="1"/>
</dbReference>
<gene>
    <name evidence="6" type="ORF">F130042H8_04460</name>
</gene>
<dbReference type="Pfam" id="PF03480">
    <property type="entry name" value="DctP"/>
    <property type="match status" value="1"/>
</dbReference>
<dbReference type="Gene3D" id="3.40.190.170">
    <property type="entry name" value="Bacterial extracellular solute-binding protein, family 7"/>
    <property type="match status" value="1"/>
</dbReference>
<dbReference type="PIRSF" id="PIRSF006470">
    <property type="entry name" value="DctB"/>
    <property type="match status" value="1"/>
</dbReference>
<evidence type="ECO:0000256" key="2">
    <source>
        <dbReference type="ARBA" id="ARBA00009023"/>
    </source>
</evidence>
<dbReference type="EMBL" id="BAABXL010000001">
    <property type="protein sequence ID" value="GAA6267386.1"/>
    <property type="molecule type" value="Genomic_DNA"/>
</dbReference>
<dbReference type="Proteomes" id="UP001600894">
    <property type="component" value="Unassembled WGS sequence"/>
</dbReference>
<dbReference type="RefSeq" id="WP_390469117.1">
    <property type="nucleotide sequence ID" value="NZ_BAABXL010000001.1"/>
</dbReference>
<evidence type="ECO:0000256" key="3">
    <source>
        <dbReference type="ARBA" id="ARBA00022448"/>
    </source>
</evidence>
<keyword evidence="7" id="KW-1185">Reference proteome</keyword>
<dbReference type="InterPro" id="IPR004682">
    <property type="entry name" value="TRAP_DctP"/>
</dbReference>
<evidence type="ECO:0000313" key="7">
    <source>
        <dbReference type="Proteomes" id="UP001600894"/>
    </source>
</evidence>
<dbReference type="NCBIfam" id="TIGR00787">
    <property type="entry name" value="dctP"/>
    <property type="match status" value="1"/>
</dbReference>
<dbReference type="InterPro" id="IPR038404">
    <property type="entry name" value="TRAP_DctP_sf"/>
</dbReference>
<comment type="similarity">
    <text evidence="2">Belongs to the bacterial solute-binding protein 7 family.</text>
</comment>
<protein>
    <submittedName>
        <fullName evidence="6">TRAP transporter substrate-binding protein</fullName>
    </submittedName>
</protein>
<feature type="signal peptide" evidence="5">
    <location>
        <begin position="1"/>
        <end position="19"/>
    </location>
</feature>
<evidence type="ECO:0000256" key="1">
    <source>
        <dbReference type="ARBA" id="ARBA00004196"/>
    </source>
</evidence>
<evidence type="ECO:0000256" key="4">
    <source>
        <dbReference type="ARBA" id="ARBA00022729"/>
    </source>
</evidence>
<evidence type="ECO:0000256" key="5">
    <source>
        <dbReference type="SAM" id="SignalP"/>
    </source>
</evidence>
<feature type="chain" id="PRO_5047517148" evidence="5">
    <location>
        <begin position="20"/>
        <end position="338"/>
    </location>
</feature>
<dbReference type="InterPro" id="IPR018389">
    <property type="entry name" value="DctP_fam"/>
</dbReference>
<dbReference type="PANTHER" id="PTHR33376">
    <property type="match status" value="1"/>
</dbReference>
<dbReference type="NCBIfam" id="NF037995">
    <property type="entry name" value="TRAP_S1"/>
    <property type="match status" value="1"/>
</dbReference>
<sequence>MKSRLARAAAALMAAGGLAAVFSGCSAKKTEQEVIHLKMAVADADNSAQAEGAREIAREVEKATDGMIQIEVLAGGTLGGERDTIELAMLGGIDIVTCANSVFTQWIPEMSILDQPYLFTNEAQAHGAVDGRVGDLIEREALDKLNLHVIGYMESGFRNVFSKEPIQSIEDFHGVKIRTMQNPYHMAAFESFGAIPTAMAASEQFTALQQGTIDACENAVSNCLNNGFYEVTKNITYTNHAFVYILVSMSDHAWNRIPEELRPAFMEAVNRGYNTERKLLKQANEDAVKIMEEEKGVAFHDIDVTALQEAYKQLAEKKGYRFDQEWQEALEEAIRENP</sequence>
<comment type="caution">
    <text evidence="6">The sequence shown here is derived from an EMBL/GenBank/DDBJ whole genome shotgun (WGS) entry which is preliminary data.</text>
</comment>